<feature type="transmembrane region" description="Helical" evidence="7">
    <location>
        <begin position="205"/>
        <end position="225"/>
    </location>
</feature>
<proteinExistence type="inferred from homology"/>
<dbReference type="InterPro" id="IPR000715">
    <property type="entry name" value="Glycosyl_transferase_4"/>
</dbReference>
<dbReference type="GO" id="GO:0071555">
    <property type="term" value="P:cell wall organization"/>
    <property type="evidence" value="ECO:0007669"/>
    <property type="project" value="UniProtKB-KW"/>
</dbReference>
<dbReference type="PANTHER" id="PTHR22926">
    <property type="entry name" value="PHOSPHO-N-ACETYLMURAMOYL-PENTAPEPTIDE-TRANSFERASE"/>
    <property type="match status" value="1"/>
</dbReference>
<keyword evidence="4 7" id="KW-0812">Transmembrane</keyword>
<evidence type="ECO:0000256" key="9">
    <source>
        <dbReference type="PIRSR" id="PIRSR600715-1"/>
    </source>
</evidence>
<dbReference type="CDD" id="cd06852">
    <property type="entry name" value="GT_MraY"/>
    <property type="match status" value="1"/>
</dbReference>
<keyword evidence="7 9" id="KW-0479">Metal-binding</keyword>
<feature type="transmembrane region" description="Helical" evidence="7">
    <location>
        <begin position="350"/>
        <end position="370"/>
    </location>
</feature>
<comment type="pathway">
    <text evidence="7">Cell wall biogenesis; peptidoglycan biosynthesis.</text>
</comment>
<sequence length="378" mass="39743">MRAVIVAIGVAFLVSLLATPLAIKVFARLKAGQPIRSNLGLASNEGKKGTPTMGGVVFILATVIAYVAGHLALTTLPDAQIAQVEPTITALVLLGLMVFSGAVGFIDDFLKVRKRHSGGLNKRGKLFGQILVGAAFGVVALYFPSSMTDASGATTNTETVGSTTLSFIRDIPALEIGKVASVIVIIMVVMAATNGVNLTDGLDGLATGASVMVLAAYALIAFWQYRHWCADPTYTANPDNYCYAVRDPLEIALIAGAAAGACVGFLWWNTSPARIFMGDTGALGLGGLIAGMAMSTRTVLLLPILGGLFVIITMSVVIQIISFRTTGKRVFRMSPLQHHFELAGWSEVNIVVRFWIIAGIGVAIALGLFYSDFLASMG</sequence>
<dbReference type="PANTHER" id="PTHR22926:SF5">
    <property type="entry name" value="PHOSPHO-N-ACETYLMURAMOYL-PENTAPEPTIDE-TRANSFERASE HOMOLOG"/>
    <property type="match status" value="1"/>
</dbReference>
<organism evidence="10 11">
    <name type="scientific">Micromonospora rifamycinica</name>
    <dbReference type="NCBI Taxonomy" id="291594"/>
    <lineage>
        <taxon>Bacteria</taxon>
        <taxon>Bacillati</taxon>
        <taxon>Actinomycetota</taxon>
        <taxon>Actinomycetes</taxon>
        <taxon>Micromonosporales</taxon>
        <taxon>Micromonosporaceae</taxon>
        <taxon>Micromonospora</taxon>
    </lineage>
</organism>
<evidence type="ECO:0000256" key="8">
    <source>
        <dbReference type="NCBIfam" id="TIGR00445"/>
    </source>
</evidence>
<name>A0A109IPA7_9ACTN</name>
<dbReference type="GO" id="GO:0009252">
    <property type="term" value="P:peptidoglycan biosynthetic process"/>
    <property type="evidence" value="ECO:0007669"/>
    <property type="project" value="UniProtKB-UniRule"/>
</dbReference>
<feature type="transmembrane region" description="Helical" evidence="7">
    <location>
        <begin position="275"/>
        <end position="294"/>
    </location>
</feature>
<keyword evidence="7" id="KW-0132">Cell division</keyword>
<evidence type="ECO:0000256" key="7">
    <source>
        <dbReference type="HAMAP-Rule" id="MF_00038"/>
    </source>
</evidence>
<accession>A0A109IPA7</accession>
<dbReference type="AlphaFoldDB" id="A0A109IPA7"/>
<dbReference type="InterPro" id="IPR003524">
    <property type="entry name" value="PNAcMuramoyl-5peptid_Trfase"/>
</dbReference>
<dbReference type="Pfam" id="PF00953">
    <property type="entry name" value="Glycos_transf_4"/>
    <property type="match status" value="1"/>
</dbReference>
<dbReference type="UniPathway" id="UPA00219"/>
<keyword evidence="7" id="KW-0573">Peptidoglycan synthesis</keyword>
<keyword evidence="3 7" id="KW-0808">Transferase</keyword>
<dbReference type="NCBIfam" id="TIGR00445">
    <property type="entry name" value="mraY"/>
    <property type="match status" value="1"/>
</dbReference>
<evidence type="ECO:0000256" key="1">
    <source>
        <dbReference type="ARBA" id="ARBA00004141"/>
    </source>
</evidence>
<dbReference type="GO" id="GO:0008963">
    <property type="term" value="F:phospho-N-acetylmuramoyl-pentapeptide-transferase activity"/>
    <property type="evidence" value="ECO:0007669"/>
    <property type="project" value="UniProtKB-UniRule"/>
</dbReference>
<dbReference type="GO" id="GO:0005886">
    <property type="term" value="C:plasma membrane"/>
    <property type="evidence" value="ECO:0007669"/>
    <property type="project" value="UniProtKB-SubCell"/>
</dbReference>
<dbReference type="Proteomes" id="UP000198226">
    <property type="component" value="Chromosome I"/>
</dbReference>
<feature type="transmembrane region" description="Helical" evidence="7">
    <location>
        <begin position="56"/>
        <end position="76"/>
    </location>
</feature>
<evidence type="ECO:0000256" key="5">
    <source>
        <dbReference type="ARBA" id="ARBA00022989"/>
    </source>
</evidence>
<dbReference type="EMBL" id="LT607752">
    <property type="protein sequence ID" value="SCG81072.1"/>
    <property type="molecule type" value="Genomic_DNA"/>
</dbReference>
<dbReference type="PROSITE" id="PS01348">
    <property type="entry name" value="MRAY_2"/>
    <property type="match status" value="1"/>
</dbReference>
<evidence type="ECO:0000256" key="3">
    <source>
        <dbReference type="ARBA" id="ARBA00022679"/>
    </source>
</evidence>
<keyword evidence="5 7" id="KW-1133">Transmembrane helix</keyword>
<keyword evidence="7" id="KW-0133">Cell shape</keyword>
<keyword evidence="7" id="KW-0961">Cell wall biogenesis/degradation</keyword>
<feature type="transmembrane region" description="Helical" evidence="7">
    <location>
        <begin position="251"/>
        <end position="268"/>
    </location>
</feature>
<dbReference type="OrthoDB" id="9805475at2"/>
<dbReference type="HAMAP" id="MF_00038">
    <property type="entry name" value="MraY"/>
    <property type="match status" value="1"/>
</dbReference>
<evidence type="ECO:0000313" key="10">
    <source>
        <dbReference type="EMBL" id="SCG81072.1"/>
    </source>
</evidence>
<reference evidence="11" key="1">
    <citation type="submission" date="2016-06" db="EMBL/GenBank/DDBJ databases">
        <authorList>
            <person name="Varghese N."/>
            <person name="Submissions Spin"/>
        </authorList>
    </citation>
    <scope>NUCLEOTIDE SEQUENCE [LARGE SCALE GENOMIC DNA]</scope>
    <source>
        <strain evidence="11">DSM 44983</strain>
    </source>
</reference>
<feature type="transmembrane region" description="Helical" evidence="7">
    <location>
        <begin position="300"/>
        <end position="323"/>
    </location>
</feature>
<keyword evidence="7 9" id="KW-0460">Magnesium</keyword>
<keyword evidence="11" id="KW-1185">Reference proteome</keyword>
<comment type="catalytic activity">
    <reaction evidence="7">
        <text>UDP-N-acetyl-alpha-D-muramoyl-L-alanyl-gamma-D-glutamyl-meso-2,6-diaminopimeloyl-D-alanyl-D-alanine + di-trans,octa-cis-undecaprenyl phosphate = di-trans,octa-cis-undecaprenyl diphospho-N-acetyl-alpha-D-muramoyl-L-alanyl-D-glutamyl-meso-2,6-diaminopimeloyl-D-alanyl-D-alanine + UMP</text>
        <dbReference type="Rhea" id="RHEA:28386"/>
        <dbReference type="ChEBI" id="CHEBI:57865"/>
        <dbReference type="ChEBI" id="CHEBI:60392"/>
        <dbReference type="ChEBI" id="CHEBI:61386"/>
        <dbReference type="ChEBI" id="CHEBI:61387"/>
        <dbReference type="EC" id="2.7.8.13"/>
    </reaction>
</comment>
<dbReference type="EC" id="2.7.8.13" evidence="7 8"/>
<keyword evidence="7" id="KW-1003">Cell membrane</keyword>
<comment type="similarity">
    <text evidence="2 7">Belongs to the glycosyltransferase 4 family. MraY subfamily.</text>
</comment>
<dbReference type="PROSITE" id="PS01347">
    <property type="entry name" value="MRAY_1"/>
    <property type="match status" value="1"/>
</dbReference>
<comment type="cofactor">
    <cofactor evidence="7 9">
        <name>Mg(2+)</name>
        <dbReference type="ChEBI" id="CHEBI:18420"/>
    </cofactor>
</comment>
<feature type="transmembrane region" description="Helical" evidence="7">
    <location>
        <begin position="126"/>
        <end position="143"/>
    </location>
</feature>
<keyword evidence="6 7" id="KW-0472">Membrane</keyword>
<keyword evidence="7" id="KW-0131">Cell cycle</keyword>
<dbReference type="GO" id="GO:0051301">
    <property type="term" value="P:cell division"/>
    <property type="evidence" value="ECO:0007669"/>
    <property type="project" value="UniProtKB-KW"/>
</dbReference>
<dbReference type="GO" id="GO:0046872">
    <property type="term" value="F:metal ion binding"/>
    <property type="evidence" value="ECO:0007669"/>
    <property type="project" value="UniProtKB-KW"/>
</dbReference>
<feature type="transmembrane region" description="Helical" evidence="7">
    <location>
        <begin position="6"/>
        <end position="27"/>
    </location>
</feature>
<dbReference type="GO" id="GO:0008360">
    <property type="term" value="P:regulation of cell shape"/>
    <property type="evidence" value="ECO:0007669"/>
    <property type="project" value="UniProtKB-KW"/>
</dbReference>
<feature type="transmembrane region" description="Helical" evidence="7">
    <location>
        <begin position="88"/>
        <end position="106"/>
    </location>
</feature>
<dbReference type="InterPro" id="IPR018480">
    <property type="entry name" value="PNAcMuramoyl-5peptid_Trfase_CS"/>
</dbReference>
<evidence type="ECO:0000256" key="4">
    <source>
        <dbReference type="ARBA" id="ARBA00022692"/>
    </source>
</evidence>
<evidence type="ECO:0000256" key="6">
    <source>
        <dbReference type="ARBA" id="ARBA00023136"/>
    </source>
</evidence>
<dbReference type="RefSeq" id="WP_067301809.1">
    <property type="nucleotide sequence ID" value="NZ_CP109472.1"/>
</dbReference>
<feature type="binding site" evidence="9">
    <location>
        <position position="279"/>
    </location>
    <ligand>
        <name>Mg(2+)</name>
        <dbReference type="ChEBI" id="CHEBI:18420"/>
    </ligand>
</feature>
<dbReference type="Pfam" id="PF10555">
    <property type="entry name" value="MraY_sig1"/>
    <property type="match status" value="1"/>
</dbReference>
<feature type="binding site" evidence="9">
    <location>
        <position position="197"/>
    </location>
    <ligand>
        <name>Mg(2+)</name>
        <dbReference type="ChEBI" id="CHEBI:18420"/>
    </ligand>
</feature>
<evidence type="ECO:0000256" key="2">
    <source>
        <dbReference type="ARBA" id="ARBA00005583"/>
    </source>
</evidence>
<comment type="function">
    <text evidence="7">Catalyzes the initial step of the lipid cycle reactions in the biosynthesis of the cell wall peptidoglycan: transfers peptidoglycan precursor phospho-MurNAc-pentapeptide from UDP-MurNAc-pentapeptide onto the lipid carrier undecaprenyl phosphate, yielding undecaprenyl-pyrophosphoryl-MurNAc-pentapeptide, known as lipid I.</text>
</comment>
<protein>
    <recommendedName>
        <fullName evidence="7 8">Phospho-N-acetylmuramoyl-pentapeptide-transferase</fullName>
        <ecNumber evidence="7 8">2.7.8.13</ecNumber>
    </recommendedName>
    <alternativeName>
        <fullName evidence="7">UDP-MurNAc-pentapeptide phosphotransferase</fullName>
    </alternativeName>
</protein>
<feature type="transmembrane region" description="Helical" evidence="7">
    <location>
        <begin position="179"/>
        <end position="198"/>
    </location>
</feature>
<evidence type="ECO:0000313" key="11">
    <source>
        <dbReference type="Proteomes" id="UP000198226"/>
    </source>
</evidence>
<comment type="subcellular location">
    <subcellularLocation>
        <location evidence="7">Cell membrane</location>
        <topology evidence="7">Multi-pass membrane protein</topology>
    </subcellularLocation>
    <subcellularLocation>
        <location evidence="1">Membrane</location>
        <topology evidence="1">Multi-pass membrane protein</topology>
    </subcellularLocation>
</comment>
<gene>
    <name evidence="7" type="primary">mraY</name>
    <name evidence="10" type="ORF">GA0070623_5445</name>
</gene>